<accession>A0A0G0FGS8</accession>
<dbReference type="EMBL" id="LBQX01000016">
    <property type="protein sequence ID" value="KKP86680.1"/>
    <property type="molecule type" value="Genomic_DNA"/>
</dbReference>
<keyword evidence="1" id="KW-0472">Membrane</keyword>
<feature type="transmembrane region" description="Helical" evidence="1">
    <location>
        <begin position="6"/>
        <end position="23"/>
    </location>
</feature>
<evidence type="ECO:0000313" key="3">
    <source>
        <dbReference type="Proteomes" id="UP000034536"/>
    </source>
</evidence>
<organism evidence="2 3">
    <name type="scientific">Candidatus Roizmanbacteria bacterium GW2011_GWA2_35_8</name>
    <dbReference type="NCBI Taxonomy" id="1618479"/>
    <lineage>
        <taxon>Bacteria</taxon>
        <taxon>Candidatus Roizmaniibacteriota</taxon>
    </lineage>
</organism>
<sequence length="194" mass="22022">MIHENFVIFGAIIFFFGSVGYFLETISGKVKPNRVTWFLWSLAPFIAFFAQIKQGVGIQALLTFMIGFIPLMIFIASFVNKKSYWKLEKLDLTCGVISIIGLILWLITKNGNIAILFSLISDAMAAMPTAIKSLKRPETENYMLYLTNAVFAALTLLTIKEWTFNVYSFPLYMLVMTGSIAVFIKFKVGKYIFK</sequence>
<keyword evidence="1" id="KW-1133">Transmembrane helix</keyword>
<gene>
    <name evidence="2" type="ORF">UR89_C0016G0009</name>
</gene>
<proteinExistence type="predicted"/>
<reference evidence="2 3" key="1">
    <citation type="journal article" date="2015" name="Nature">
        <title>rRNA introns, odd ribosomes, and small enigmatic genomes across a large radiation of phyla.</title>
        <authorList>
            <person name="Brown C.T."/>
            <person name="Hug L.A."/>
            <person name="Thomas B.C."/>
            <person name="Sharon I."/>
            <person name="Castelle C.J."/>
            <person name="Singh A."/>
            <person name="Wilkins M.J."/>
            <person name="Williams K.H."/>
            <person name="Banfield J.F."/>
        </authorList>
    </citation>
    <scope>NUCLEOTIDE SEQUENCE [LARGE SCALE GENOMIC DNA]</scope>
</reference>
<feature type="transmembrane region" description="Helical" evidence="1">
    <location>
        <begin position="35"/>
        <end position="52"/>
    </location>
</feature>
<feature type="transmembrane region" description="Helical" evidence="1">
    <location>
        <begin position="142"/>
        <end position="159"/>
    </location>
</feature>
<feature type="transmembrane region" description="Helical" evidence="1">
    <location>
        <begin position="58"/>
        <end position="78"/>
    </location>
</feature>
<evidence type="ECO:0000256" key="1">
    <source>
        <dbReference type="SAM" id="Phobius"/>
    </source>
</evidence>
<protein>
    <submittedName>
        <fullName evidence="2">Uncharacterized protein</fullName>
    </submittedName>
</protein>
<comment type="caution">
    <text evidence="2">The sequence shown here is derived from an EMBL/GenBank/DDBJ whole genome shotgun (WGS) entry which is preliminary data.</text>
</comment>
<name>A0A0G0FGS8_9BACT</name>
<dbReference type="Proteomes" id="UP000034536">
    <property type="component" value="Unassembled WGS sequence"/>
</dbReference>
<keyword evidence="1" id="KW-0812">Transmembrane</keyword>
<evidence type="ECO:0000313" key="2">
    <source>
        <dbReference type="EMBL" id="KKP86680.1"/>
    </source>
</evidence>
<dbReference type="AlphaFoldDB" id="A0A0G0FGS8"/>
<feature type="transmembrane region" description="Helical" evidence="1">
    <location>
        <begin position="165"/>
        <end position="184"/>
    </location>
</feature>